<keyword evidence="2" id="KW-1185">Reference proteome</keyword>
<evidence type="ECO:0000313" key="1">
    <source>
        <dbReference type="EMBL" id="MBU8544298.1"/>
    </source>
</evidence>
<accession>A0ABS6H9B5</accession>
<sequence>MNAKTPSRRAWWTCCRWGEEARVTLDVGDAAGGTLGFSMPLHAALRNGLAAGEDCTVSLLREAIHIMSAGCR</sequence>
<protein>
    <submittedName>
        <fullName evidence="1">Uncharacterized protein</fullName>
    </submittedName>
</protein>
<gene>
    <name evidence="1" type="ORF">JJQ90_11310</name>
</gene>
<dbReference type="RefSeq" id="WP_216875455.1">
    <property type="nucleotide sequence ID" value="NZ_JAERQM010000003.1"/>
</dbReference>
<organism evidence="1 2">
    <name type="scientific">Falsiroseomonas oleicola</name>
    <dbReference type="NCBI Taxonomy" id="2801474"/>
    <lineage>
        <taxon>Bacteria</taxon>
        <taxon>Pseudomonadati</taxon>
        <taxon>Pseudomonadota</taxon>
        <taxon>Alphaproteobacteria</taxon>
        <taxon>Acetobacterales</taxon>
        <taxon>Roseomonadaceae</taxon>
        <taxon>Falsiroseomonas</taxon>
    </lineage>
</organism>
<proteinExistence type="predicted"/>
<evidence type="ECO:0000313" key="2">
    <source>
        <dbReference type="Proteomes" id="UP000689967"/>
    </source>
</evidence>
<name>A0ABS6H9B5_9PROT</name>
<dbReference type="EMBL" id="JAERQM010000003">
    <property type="protein sequence ID" value="MBU8544298.1"/>
    <property type="molecule type" value="Genomic_DNA"/>
</dbReference>
<reference evidence="1 2" key="1">
    <citation type="submission" date="2021-01" db="EMBL/GenBank/DDBJ databases">
        <title>Roseomonas sp. nov, a bacterium isolated from an oil production mixture in Yumen Oilfield.</title>
        <authorList>
            <person name="Wu D."/>
        </authorList>
    </citation>
    <scope>NUCLEOTIDE SEQUENCE [LARGE SCALE GENOMIC DNA]</scope>
    <source>
        <strain evidence="1 2">ROY-5-3</strain>
    </source>
</reference>
<comment type="caution">
    <text evidence="1">The sequence shown here is derived from an EMBL/GenBank/DDBJ whole genome shotgun (WGS) entry which is preliminary data.</text>
</comment>
<dbReference type="Proteomes" id="UP000689967">
    <property type="component" value="Unassembled WGS sequence"/>
</dbReference>